<feature type="domain" description="LytR/CpsA/Psr regulator C-terminal" evidence="2">
    <location>
        <begin position="92"/>
        <end position="196"/>
    </location>
</feature>
<reference evidence="4" key="1">
    <citation type="submission" date="2017-04" db="EMBL/GenBank/DDBJ databases">
        <authorList>
            <person name="Varghese N."/>
            <person name="Submissions S."/>
        </authorList>
    </citation>
    <scope>NUCLEOTIDE SEQUENCE [LARGE SCALE GENOMIC DNA]</scope>
    <source>
        <strain evidence="4">VKM Ac-2510</strain>
    </source>
</reference>
<keyword evidence="1" id="KW-1133">Transmembrane helix</keyword>
<sequence length="210" mass="21448">MAKPPSDRFDTIPADLHRTGAHRGPRLKGRGWIAFAWAALATGIIVAGGVITLAVINDSIKFDDILGGTTASTPTPTPTPTPEITPVLDPAVTVTVLNGTETVGLAASVGDSMREAGWAGIGSTANASATDFKTTTVYYVDPAHEAAALGLADSLFAKATADASANGVTLSITSIRVEQSDQFQGAQLTVVLGADFLEPSADGSTDEPVK</sequence>
<name>A0A1X7JV22_9MICO</name>
<keyword evidence="1" id="KW-0472">Membrane</keyword>
<gene>
    <name evidence="3" type="ORF">SAMN06296010_1863</name>
</gene>
<protein>
    <submittedName>
        <fullName evidence="3">LytR cell envelope-related transcriptional attenuator</fullName>
    </submittedName>
</protein>
<dbReference type="RefSeq" id="WP_085485099.1">
    <property type="nucleotide sequence ID" value="NZ_FXAY01000002.1"/>
</dbReference>
<dbReference type="EMBL" id="FXAY01000002">
    <property type="protein sequence ID" value="SMG31896.1"/>
    <property type="molecule type" value="Genomic_DNA"/>
</dbReference>
<evidence type="ECO:0000256" key="1">
    <source>
        <dbReference type="SAM" id="Phobius"/>
    </source>
</evidence>
<dbReference type="Gene3D" id="3.30.70.2390">
    <property type="match status" value="1"/>
</dbReference>
<accession>A0A1X7JV22</accession>
<dbReference type="OrthoDB" id="5125199at2"/>
<dbReference type="InterPro" id="IPR027381">
    <property type="entry name" value="LytR/CpsA/Psr_C"/>
</dbReference>
<dbReference type="Pfam" id="PF13399">
    <property type="entry name" value="LytR_C"/>
    <property type="match status" value="1"/>
</dbReference>
<feature type="transmembrane region" description="Helical" evidence="1">
    <location>
        <begin position="32"/>
        <end position="56"/>
    </location>
</feature>
<dbReference type="AlphaFoldDB" id="A0A1X7JV22"/>
<dbReference type="STRING" id="150121.SAMN06296010_1863"/>
<keyword evidence="1" id="KW-0812">Transmembrane</keyword>
<evidence type="ECO:0000259" key="2">
    <source>
        <dbReference type="Pfam" id="PF13399"/>
    </source>
</evidence>
<evidence type="ECO:0000313" key="4">
    <source>
        <dbReference type="Proteomes" id="UP000193244"/>
    </source>
</evidence>
<proteinExistence type="predicted"/>
<organism evidence="3 4">
    <name type="scientific">Agreia pratensis</name>
    <dbReference type="NCBI Taxonomy" id="150121"/>
    <lineage>
        <taxon>Bacteria</taxon>
        <taxon>Bacillati</taxon>
        <taxon>Actinomycetota</taxon>
        <taxon>Actinomycetes</taxon>
        <taxon>Micrococcales</taxon>
        <taxon>Microbacteriaceae</taxon>
        <taxon>Agreia</taxon>
    </lineage>
</organism>
<evidence type="ECO:0000313" key="3">
    <source>
        <dbReference type="EMBL" id="SMG31896.1"/>
    </source>
</evidence>
<keyword evidence="4" id="KW-1185">Reference proteome</keyword>
<dbReference type="Proteomes" id="UP000193244">
    <property type="component" value="Unassembled WGS sequence"/>
</dbReference>